<evidence type="ECO:0000256" key="3">
    <source>
        <dbReference type="ARBA" id="ARBA00022980"/>
    </source>
</evidence>
<evidence type="ECO:0000256" key="1">
    <source>
        <dbReference type="ARBA" id="ARBA00004229"/>
    </source>
</evidence>
<feature type="compositionally biased region" description="Polar residues" evidence="6">
    <location>
        <begin position="250"/>
        <end position="267"/>
    </location>
</feature>
<evidence type="ECO:0000256" key="5">
    <source>
        <dbReference type="HAMAP-Rule" id="MF_01310"/>
    </source>
</evidence>
<keyword evidence="5" id="KW-0694">RNA-binding</keyword>
<dbReference type="HAMAP" id="MF_01310">
    <property type="entry name" value="Ribosomal_uS11"/>
    <property type="match status" value="1"/>
</dbReference>
<feature type="compositionally biased region" description="Polar residues" evidence="6">
    <location>
        <begin position="199"/>
        <end position="223"/>
    </location>
</feature>
<dbReference type="Gene3D" id="3.30.420.80">
    <property type="entry name" value="Ribosomal protein S11"/>
    <property type="match status" value="1"/>
</dbReference>
<geneLocation type="chloroplast" evidence="7"/>
<proteinExistence type="inferred from homology"/>
<reference evidence="7" key="1">
    <citation type="journal article" date="2010" name="Proc. Natl. Acad. Sci. U.S.A.">
        <title>A common red algal origin of the apicomplexan, dinoflagellate, and heterokont plastids.</title>
        <authorList>
            <person name="Janouskovec J."/>
            <person name="Horak A."/>
            <person name="Obornik M."/>
            <person name="Lukes J."/>
            <person name="Keeling P.J."/>
        </authorList>
    </citation>
    <scope>NUCLEOTIDE SEQUENCE</scope>
    <source>
        <strain evidence="7">CCMP2878</strain>
    </source>
</reference>
<feature type="compositionally biased region" description="Basic and acidic residues" evidence="6">
    <location>
        <begin position="230"/>
        <end position="249"/>
    </location>
</feature>
<keyword evidence="7" id="KW-0934">Plastid</keyword>
<dbReference type="InterPro" id="IPR036967">
    <property type="entry name" value="Ribosomal_uS11_sf"/>
</dbReference>
<evidence type="ECO:0000256" key="6">
    <source>
        <dbReference type="SAM" id="MobiDB-lite"/>
    </source>
</evidence>
<sequence>MSIPSDFERNQWSNLPNRKASSRHKKVRDNRPTTSKTTNFSVSQKPLGKQIPESRTVEGPFKKRKPYKWKSKRSEVRTADTKASSLGLTSFKLTKTRNFKTLSGQKGPELRTADVPFKKLKPYTPKSKISEDRPMDKKAFSSVAAPWKPTKTMTYKVSKKLFGKKGPELRMVDVPFKKPKPYKSTSKISEGRPIDKPSGATSVKLNKTKNFTVSETILSQQRSELPALKSPEKKEERYEPKSKISEGRPNDQTTASAGNSSLKSTKNMKIDVRGAKKKKSWDHVSRMIQMYKSTVWRPTPKELYKTNYFTDFFDAYPAFRRILKQDQMAIIILYFQLSRKNTKISIIQSNEAIHLKVIRTIDATTPLYGEVAVFNLEKRLEGLRFLPQTVSFNELYIQKYAILAKLKTFITYYSQKWASETFLNWSHPKTYYFLHKYNVPYDYLKTFNFDDLTQAFRLPKRKFVRRYERLLTCFTAGMLRLVGKRRSTPFAAREITSKAIRYIRKHDFVYVRVFFRGVSANRTYIIRTLFSTSYFGSALKILSLADITSAPYNGCRPKKYRRR</sequence>
<feature type="region of interest" description="Disordered" evidence="6">
    <location>
        <begin position="102"/>
        <end position="141"/>
    </location>
</feature>
<dbReference type="EMBL" id="HM222967">
    <property type="protein sequence ID" value="ADJ66547.1"/>
    <property type="molecule type" value="Genomic_DNA"/>
</dbReference>
<dbReference type="GO" id="GO:0005840">
    <property type="term" value="C:ribosome"/>
    <property type="evidence" value="ECO:0007669"/>
    <property type="project" value="UniProtKB-KW"/>
</dbReference>
<reference evidence="7" key="2">
    <citation type="submission" date="2013-03" db="EMBL/GenBank/DDBJ databases">
        <title>Split photosystem protein, linear topology, and growth of structural complexity in the recombination-driven plastid genome of Chromera velia.</title>
        <authorList>
            <person name="Janouskovec J."/>
            <person name="Sobotka R."/>
            <person name="Lai D.-H."/>
            <person name="Flegontov P."/>
            <person name="Konik P."/>
            <person name="Komenda J."/>
            <person name="Ali S."/>
            <person name="Prasil O."/>
            <person name="Pain A."/>
            <person name="Obornik M."/>
            <person name="Lukes J."/>
            <person name="Keeling P.J."/>
        </authorList>
    </citation>
    <scope>NUCLEOTIDE SEQUENCE</scope>
    <source>
        <strain evidence="7">CCMP2878</strain>
    </source>
</reference>
<dbReference type="GO" id="GO:0019843">
    <property type="term" value="F:rRNA binding"/>
    <property type="evidence" value="ECO:0007669"/>
    <property type="project" value="UniProtKB-UniRule"/>
</dbReference>
<protein>
    <recommendedName>
        <fullName evidence="5">Small ribosomal subunit protein uS11c</fullName>
    </recommendedName>
</protein>
<evidence type="ECO:0000256" key="2">
    <source>
        <dbReference type="ARBA" id="ARBA00006194"/>
    </source>
</evidence>
<comment type="subunit">
    <text evidence="5">Part of the 30S ribosomal subunit.</text>
</comment>
<dbReference type="GO" id="GO:0006412">
    <property type="term" value="P:translation"/>
    <property type="evidence" value="ECO:0007669"/>
    <property type="project" value="UniProtKB-UniRule"/>
</dbReference>
<dbReference type="Pfam" id="PF00411">
    <property type="entry name" value="Ribosomal_S11"/>
    <property type="match status" value="1"/>
</dbReference>
<name>D9IXD9_9ALVE</name>
<dbReference type="GO" id="GO:0003735">
    <property type="term" value="F:structural constituent of ribosome"/>
    <property type="evidence" value="ECO:0007669"/>
    <property type="project" value="InterPro"/>
</dbReference>
<comment type="similarity">
    <text evidence="2 5">Belongs to the universal ribosomal protein uS11 family.</text>
</comment>
<keyword evidence="4 5" id="KW-0687">Ribonucleoprotein</keyword>
<gene>
    <name evidence="5 7" type="primary">rps11</name>
</gene>
<keyword evidence="3 5" id="KW-0689">Ribosomal protein</keyword>
<feature type="region of interest" description="Disordered" evidence="6">
    <location>
        <begin position="172"/>
        <end position="268"/>
    </location>
</feature>
<evidence type="ECO:0000256" key="4">
    <source>
        <dbReference type="ARBA" id="ARBA00023274"/>
    </source>
</evidence>
<feature type="region of interest" description="Disordered" evidence="6">
    <location>
        <begin position="1"/>
        <end position="82"/>
    </location>
</feature>
<organism evidence="7">
    <name type="scientific">Chromera velia</name>
    <dbReference type="NCBI Taxonomy" id="505693"/>
    <lineage>
        <taxon>Eukaryota</taxon>
        <taxon>Sar</taxon>
        <taxon>Alveolata</taxon>
        <taxon>Colpodellida</taxon>
        <taxon>Chromeraceae</taxon>
        <taxon>Chromera</taxon>
    </lineage>
</organism>
<comment type="subcellular location">
    <subcellularLocation>
        <location evidence="1 5">Plastid</location>
        <location evidence="1 5">Chloroplast</location>
    </subcellularLocation>
</comment>
<dbReference type="GeneID" id="9480946"/>
<dbReference type="SUPFAM" id="SSF53137">
    <property type="entry name" value="Translational machinery components"/>
    <property type="match status" value="1"/>
</dbReference>
<keyword evidence="7" id="KW-0150">Chloroplast</keyword>
<dbReference type="GO" id="GO:0009507">
    <property type="term" value="C:chloroplast"/>
    <property type="evidence" value="ECO:0007669"/>
    <property type="project" value="UniProtKB-SubCell"/>
</dbReference>
<dbReference type="GO" id="GO:1990904">
    <property type="term" value="C:ribonucleoprotein complex"/>
    <property type="evidence" value="ECO:0007669"/>
    <property type="project" value="UniProtKB-KW"/>
</dbReference>
<dbReference type="RefSeq" id="YP_003795305.1">
    <property type="nucleotide sequence ID" value="NC_014340.2"/>
</dbReference>
<feature type="compositionally biased region" description="Basic and acidic residues" evidence="6">
    <location>
        <begin position="128"/>
        <end position="139"/>
    </location>
</feature>
<keyword evidence="5" id="KW-0699">rRNA-binding</keyword>
<dbReference type="InterPro" id="IPR001971">
    <property type="entry name" value="Ribosomal_uS11"/>
</dbReference>
<feature type="compositionally biased region" description="Polar residues" evidence="6">
    <location>
        <begin position="32"/>
        <end position="44"/>
    </location>
</feature>
<feature type="compositionally biased region" description="Basic residues" evidence="6">
    <location>
        <begin position="62"/>
        <end position="71"/>
    </location>
</feature>
<dbReference type="AlphaFoldDB" id="D9IXD9"/>
<evidence type="ECO:0000313" key="7">
    <source>
        <dbReference type="EMBL" id="ADJ66547.1"/>
    </source>
</evidence>
<accession>D9IXD9</accession>